<comment type="similarity">
    <text evidence="1">Belongs to the peptidase M32 family.</text>
</comment>
<accession>A0A841PTX4</accession>
<sequence>MSKQSNHEELIYFLHRMAAYEQALSLMEWDAHTMGSKNSLKTRTNAIEVLTSEIYNILTSPETEELLEANDPTTLPAPEKSALLHLQTHTKRLRNIPFKDYQAYKTQAAKAASAWSDARKKNDFSVFRPQFDKLVAWQHEFANMQGYEEHPYDAILANHHYKMTVKAMDQLFSNMKDTIHPLMERIKHSEHRVKTGFQYYTIPDDQQAFIANDILKEIGFNFNSGRLDHSYQPFTLTVQENDIRIGLPYIEENIQTGLTNLFREGGHALFEQGRSALLRSATSTSEIEAHKILWSELIGKSQVFWDAYYERFQHQAPKAFADVSSDEFYEGINAAKSSIIRKEANELTQPLHLQVRYELEKGIMEGKVPTRDLPGLWAEKVQKATGLTVPHDNAGILQEHHWATAQFGYSAAKAFAYVQAASWYEQMNDAMDTFNAAGAHEWLCKYVYDDEQFPSPGQYDGRAFTRYLENKYTSIYRI</sequence>
<keyword evidence="1 4" id="KW-0121">Carboxypeptidase</keyword>
<comment type="cofactor">
    <cofactor evidence="2">
        <name>Zn(2+)</name>
        <dbReference type="ChEBI" id="CHEBI:29105"/>
    </cofactor>
    <text evidence="2">Binds 1 zinc ion per subunit.</text>
</comment>
<dbReference type="PROSITE" id="PS52034">
    <property type="entry name" value="PEPTIDASE_M32"/>
    <property type="match status" value="1"/>
</dbReference>
<evidence type="ECO:0000256" key="2">
    <source>
        <dbReference type="PIRSR" id="PIRSR006615-1"/>
    </source>
</evidence>
<comment type="caution">
    <text evidence="4">The sequence shown here is derived from an EMBL/GenBank/DDBJ whole genome shotgun (WGS) entry which is preliminary data.</text>
</comment>
<dbReference type="GO" id="GO:0006508">
    <property type="term" value="P:proteolysis"/>
    <property type="evidence" value="ECO:0007669"/>
    <property type="project" value="UniProtKB-UniRule"/>
</dbReference>
<keyword evidence="1 2" id="KW-0479">Metal-binding</keyword>
<dbReference type="GO" id="GO:0004181">
    <property type="term" value="F:metallocarboxypeptidase activity"/>
    <property type="evidence" value="ECO:0007669"/>
    <property type="project" value="UniProtKB-UniRule"/>
</dbReference>
<keyword evidence="1" id="KW-0645">Protease</keyword>
<dbReference type="InterPro" id="IPR001333">
    <property type="entry name" value="Peptidase_M32_Taq"/>
</dbReference>
<name>A0A841PTX4_9BACL</name>
<dbReference type="PANTHER" id="PTHR34217">
    <property type="entry name" value="METAL-DEPENDENT CARBOXYPEPTIDASE"/>
    <property type="match status" value="1"/>
</dbReference>
<gene>
    <name evidence="4" type="ORF">HNR44_003218</name>
</gene>
<dbReference type="EMBL" id="JACHHJ010000005">
    <property type="protein sequence ID" value="MBB6451224.1"/>
    <property type="molecule type" value="Genomic_DNA"/>
</dbReference>
<comment type="function">
    <text evidence="1">Broad specificity carboxypetidase that releases amino acids sequentially from the C-terminus, including neutral, aromatic, polar and basic residues.</text>
</comment>
<feature type="binding site" evidence="2">
    <location>
        <position position="288"/>
    </location>
    <ligand>
        <name>Zn(2+)</name>
        <dbReference type="ChEBI" id="CHEBI:29105"/>
        <note>catalytic</note>
    </ligand>
</feature>
<feature type="active site" description="Proton donor/acceptor" evidence="3">
    <location>
        <position position="264"/>
    </location>
</feature>
<keyword evidence="1 4" id="KW-0378">Hydrolase</keyword>
<dbReference type="SUPFAM" id="SSF55486">
    <property type="entry name" value="Metalloproteases ('zincins'), catalytic domain"/>
    <property type="match status" value="1"/>
</dbReference>
<dbReference type="PIRSF" id="PIRSF006615">
    <property type="entry name" value="Zn_crbxpep_Taq"/>
    <property type="match status" value="1"/>
</dbReference>
<keyword evidence="5" id="KW-1185">Reference proteome</keyword>
<evidence type="ECO:0000313" key="5">
    <source>
        <dbReference type="Proteomes" id="UP000568839"/>
    </source>
</evidence>
<protein>
    <recommendedName>
        <fullName evidence="1">Metal-dependent carboxypeptidase</fullName>
        <ecNumber evidence="1">3.4.17.19</ecNumber>
    </recommendedName>
</protein>
<dbReference type="AlphaFoldDB" id="A0A841PTX4"/>
<dbReference type="PRINTS" id="PR00998">
    <property type="entry name" value="CRBOXYPTASET"/>
</dbReference>
<keyword evidence="1" id="KW-0482">Metalloprotease</keyword>
<reference evidence="4 5" key="1">
    <citation type="submission" date="2020-08" db="EMBL/GenBank/DDBJ databases">
        <title>Genomic Encyclopedia of Type Strains, Phase IV (KMG-IV): sequencing the most valuable type-strain genomes for metagenomic binning, comparative biology and taxonomic classification.</title>
        <authorList>
            <person name="Goeker M."/>
        </authorList>
    </citation>
    <scope>NUCLEOTIDE SEQUENCE [LARGE SCALE GENOMIC DNA]</scope>
    <source>
        <strain evidence="4 5">DSM 21769</strain>
    </source>
</reference>
<dbReference type="EC" id="3.4.17.19" evidence="1"/>
<dbReference type="RefSeq" id="WP_184405282.1">
    <property type="nucleotide sequence ID" value="NZ_JACHHJ010000005.1"/>
</dbReference>
<proteinExistence type="inferred from homology"/>
<dbReference type="PANTHER" id="PTHR34217:SF1">
    <property type="entry name" value="CARBOXYPEPTIDASE 1"/>
    <property type="match status" value="1"/>
</dbReference>
<dbReference type="Proteomes" id="UP000568839">
    <property type="component" value="Unassembled WGS sequence"/>
</dbReference>
<dbReference type="Gene3D" id="1.10.1370.30">
    <property type="match status" value="1"/>
</dbReference>
<keyword evidence="2" id="KW-0862">Zinc</keyword>
<comment type="catalytic activity">
    <reaction evidence="1">
        <text>Release of a C-terminal amino acid with broad specificity, except for -Pro.</text>
        <dbReference type="EC" id="3.4.17.19"/>
    </reaction>
</comment>
<dbReference type="GO" id="GO:0046872">
    <property type="term" value="F:metal ion binding"/>
    <property type="evidence" value="ECO:0007669"/>
    <property type="project" value="UniProtKB-KW"/>
</dbReference>
<evidence type="ECO:0000256" key="1">
    <source>
        <dbReference type="PIRNR" id="PIRNR006615"/>
    </source>
</evidence>
<evidence type="ECO:0000313" key="4">
    <source>
        <dbReference type="EMBL" id="MBB6451224.1"/>
    </source>
</evidence>
<evidence type="ECO:0000256" key="3">
    <source>
        <dbReference type="PIRSR" id="PIRSR006615-2"/>
    </source>
</evidence>
<organism evidence="4 5">
    <name type="scientific">Geomicrobium halophilum</name>
    <dbReference type="NCBI Taxonomy" id="549000"/>
    <lineage>
        <taxon>Bacteria</taxon>
        <taxon>Bacillati</taxon>
        <taxon>Bacillota</taxon>
        <taxon>Bacilli</taxon>
        <taxon>Bacillales</taxon>
        <taxon>Geomicrobium</taxon>
    </lineage>
</organism>
<dbReference type="Pfam" id="PF02074">
    <property type="entry name" value="Peptidase_M32"/>
    <property type="match status" value="1"/>
</dbReference>
<feature type="binding site" evidence="2">
    <location>
        <position position="267"/>
    </location>
    <ligand>
        <name>Zn(2+)</name>
        <dbReference type="ChEBI" id="CHEBI:29105"/>
        <note>catalytic</note>
    </ligand>
</feature>